<sequence>MALLWGIRVAHRPSIKRLLIDTYSFLFRRSVKIYGIGWA</sequence>
<dbReference type="AlphaFoldDB" id="F9DFB3"/>
<proteinExistence type="predicted"/>
<evidence type="ECO:0000313" key="2">
    <source>
        <dbReference type="Proteomes" id="UP000004123"/>
    </source>
</evidence>
<organism evidence="1 2">
    <name type="scientific">Prevotella pallens ATCC 700821</name>
    <dbReference type="NCBI Taxonomy" id="997353"/>
    <lineage>
        <taxon>Bacteria</taxon>
        <taxon>Pseudomonadati</taxon>
        <taxon>Bacteroidota</taxon>
        <taxon>Bacteroidia</taxon>
        <taxon>Bacteroidales</taxon>
        <taxon>Prevotellaceae</taxon>
        <taxon>Prevotella</taxon>
    </lineage>
</organism>
<comment type="caution">
    <text evidence="1">The sequence shown here is derived from an EMBL/GenBank/DDBJ whole genome shotgun (WGS) entry which is preliminary data.</text>
</comment>
<name>F9DFB3_9BACT</name>
<protein>
    <submittedName>
        <fullName evidence="1">Uncharacterized protein</fullName>
    </submittedName>
</protein>
<accession>F9DFB3</accession>
<dbReference type="Proteomes" id="UP000004123">
    <property type="component" value="Unassembled WGS sequence"/>
</dbReference>
<reference evidence="1 2" key="1">
    <citation type="submission" date="2011-04" db="EMBL/GenBank/DDBJ databases">
        <authorList>
            <person name="Muzny D."/>
            <person name="Qin X."/>
            <person name="Deng J."/>
            <person name="Jiang H."/>
            <person name="Liu Y."/>
            <person name="Qu J."/>
            <person name="Song X.-Z."/>
            <person name="Zhang L."/>
            <person name="Thornton R."/>
            <person name="Coyle M."/>
            <person name="Francisco L."/>
            <person name="Jackson L."/>
            <person name="Javaid M."/>
            <person name="Korchina V."/>
            <person name="Kovar C."/>
            <person name="Mata R."/>
            <person name="Mathew T."/>
            <person name="Ngo R."/>
            <person name="Nguyen L."/>
            <person name="Nguyen N."/>
            <person name="Okwuonu G."/>
            <person name="Ongeri F."/>
            <person name="Pham C."/>
            <person name="Simmons D."/>
            <person name="Wilczek-Boney K."/>
            <person name="Hale W."/>
            <person name="Jakkamsetti A."/>
            <person name="Pham P."/>
            <person name="Ruth R."/>
            <person name="San Lucas F."/>
            <person name="Warren J."/>
            <person name="Zhang J."/>
            <person name="Zhao Z."/>
            <person name="Zhou C."/>
            <person name="Zhu D."/>
            <person name="Lee S."/>
            <person name="Bess C."/>
            <person name="Blankenburg K."/>
            <person name="Forbes L."/>
            <person name="Fu Q."/>
            <person name="Gubbala S."/>
            <person name="Hirani K."/>
            <person name="Jayaseelan J.C."/>
            <person name="Lara F."/>
            <person name="Munidasa M."/>
            <person name="Palculict T."/>
            <person name="Patil S."/>
            <person name="Pu L.-L."/>
            <person name="Saada N."/>
            <person name="Tang L."/>
            <person name="Weissenberger G."/>
            <person name="Zhu Y."/>
            <person name="Hemphill L."/>
            <person name="Shang Y."/>
            <person name="Youmans B."/>
            <person name="Ayvaz T."/>
            <person name="Ross M."/>
            <person name="Santibanez J."/>
            <person name="Aqrawi P."/>
            <person name="Gross S."/>
            <person name="Joshi V."/>
            <person name="Fowler G."/>
            <person name="Nazareth L."/>
            <person name="Reid J."/>
            <person name="Worley K."/>
            <person name="Petrosino J."/>
            <person name="Highlander S."/>
            <person name="Gibbs R."/>
        </authorList>
    </citation>
    <scope>NUCLEOTIDE SEQUENCE [LARGE SCALE GENOMIC DNA]</scope>
    <source>
        <strain evidence="1 2">ATCC 700821</strain>
    </source>
</reference>
<evidence type="ECO:0000313" key="1">
    <source>
        <dbReference type="EMBL" id="EGQ22139.1"/>
    </source>
</evidence>
<dbReference type="HOGENOM" id="CLU_3314811_0_0_10"/>
<gene>
    <name evidence="1" type="ORF">HMPREF9144_0353</name>
</gene>
<dbReference type="EMBL" id="AFPY01000014">
    <property type="protein sequence ID" value="EGQ22139.1"/>
    <property type="molecule type" value="Genomic_DNA"/>
</dbReference>